<dbReference type="PROSITE" id="PS50977">
    <property type="entry name" value="HTH_TETR_2"/>
    <property type="match status" value="1"/>
</dbReference>
<dbReference type="InterPro" id="IPR050109">
    <property type="entry name" value="HTH-type_TetR-like_transc_reg"/>
</dbReference>
<comment type="caution">
    <text evidence="4">The sequence shown here is derived from an EMBL/GenBank/DDBJ whole genome shotgun (WGS) entry which is preliminary data.</text>
</comment>
<organism evidence="4 5">
    <name type="scientific">Streptomyces boetiae</name>
    <dbReference type="NCBI Taxonomy" id="3075541"/>
    <lineage>
        <taxon>Bacteria</taxon>
        <taxon>Bacillati</taxon>
        <taxon>Actinomycetota</taxon>
        <taxon>Actinomycetes</taxon>
        <taxon>Kitasatosporales</taxon>
        <taxon>Streptomycetaceae</taxon>
        <taxon>Streptomyces</taxon>
    </lineage>
</organism>
<dbReference type="SUPFAM" id="SSF48498">
    <property type="entry name" value="Tetracyclin repressor-like, C-terminal domain"/>
    <property type="match status" value="1"/>
</dbReference>
<evidence type="ECO:0000259" key="3">
    <source>
        <dbReference type="PROSITE" id="PS50977"/>
    </source>
</evidence>
<dbReference type="InterPro" id="IPR041583">
    <property type="entry name" value="TetR_C_31"/>
</dbReference>
<protein>
    <submittedName>
        <fullName evidence="4">TetR family transcriptional regulator</fullName>
    </submittedName>
</protein>
<feature type="domain" description="HTH tetR-type" evidence="3">
    <location>
        <begin position="8"/>
        <end position="68"/>
    </location>
</feature>
<dbReference type="Gene3D" id="1.10.357.10">
    <property type="entry name" value="Tetracycline Repressor, domain 2"/>
    <property type="match status" value="1"/>
</dbReference>
<gene>
    <name evidence="4" type="ORF">RM780_07165</name>
</gene>
<keyword evidence="1 2" id="KW-0238">DNA-binding</keyword>
<dbReference type="Proteomes" id="UP001183388">
    <property type="component" value="Unassembled WGS sequence"/>
</dbReference>
<dbReference type="PRINTS" id="PR00455">
    <property type="entry name" value="HTHTETR"/>
</dbReference>
<sequence length="191" mass="20592">MAARRYDPGRRDRLVDAAVRVVAERGIDGLTHRAVAAAADVPLGSTTYHFTDRDALLLAALERINDAWLEDFAGRLAALDPAVPLPEHLGRYIADCLGPRREETELAYELYFAGLRLPAVRPLAARCLDRMAELVAPLVPDRDTARALVAACDGLIIQLLLTGRPYDPARAGAILARLLPGTGSPPAPATR</sequence>
<evidence type="ECO:0000256" key="1">
    <source>
        <dbReference type="ARBA" id="ARBA00023125"/>
    </source>
</evidence>
<evidence type="ECO:0000313" key="5">
    <source>
        <dbReference type="Proteomes" id="UP001183388"/>
    </source>
</evidence>
<dbReference type="SUPFAM" id="SSF46689">
    <property type="entry name" value="Homeodomain-like"/>
    <property type="match status" value="1"/>
</dbReference>
<keyword evidence="5" id="KW-1185">Reference proteome</keyword>
<dbReference type="Pfam" id="PF00440">
    <property type="entry name" value="TetR_N"/>
    <property type="match status" value="1"/>
</dbReference>
<evidence type="ECO:0000313" key="4">
    <source>
        <dbReference type="EMBL" id="MDT0306741.1"/>
    </source>
</evidence>
<reference evidence="5" key="1">
    <citation type="submission" date="2023-07" db="EMBL/GenBank/DDBJ databases">
        <title>30 novel species of actinomycetes from the DSMZ collection.</title>
        <authorList>
            <person name="Nouioui I."/>
        </authorList>
    </citation>
    <scope>NUCLEOTIDE SEQUENCE [LARGE SCALE GENOMIC DNA]</scope>
    <source>
        <strain evidence="5">DSM 44917</strain>
    </source>
</reference>
<dbReference type="PANTHER" id="PTHR30055">
    <property type="entry name" value="HTH-TYPE TRANSCRIPTIONAL REGULATOR RUTR"/>
    <property type="match status" value="1"/>
</dbReference>
<dbReference type="PANTHER" id="PTHR30055:SF231">
    <property type="entry name" value="TRANSCRIPTIONAL REGULATORY PROTEIN (PROBABLY DEOR-FAMILY)-RELATED"/>
    <property type="match status" value="1"/>
</dbReference>
<evidence type="ECO:0000256" key="2">
    <source>
        <dbReference type="PROSITE-ProRule" id="PRU00335"/>
    </source>
</evidence>
<feature type="DNA-binding region" description="H-T-H motif" evidence="2">
    <location>
        <begin position="31"/>
        <end position="50"/>
    </location>
</feature>
<accession>A0ABU2L599</accession>
<dbReference type="RefSeq" id="WP_311629674.1">
    <property type="nucleotide sequence ID" value="NZ_JAVREN010000007.1"/>
</dbReference>
<dbReference type="InterPro" id="IPR001647">
    <property type="entry name" value="HTH_TetR"/>
</dbReference>
<dbReference type="EMBL" id="JAVREN010000007">
    <property type="protein sequence ID" value="MDT0306741.1"/>
    <property type="molecule type" value="Genomic_DNA"/>
</dbReference>
<proteinExistence type="predicted"/>
<dbReference type="Pfam" id="PF17940">
    <property type="entry name" value="TetR_C_31"/>
    <property type="match status" value="1"/>
</dbReference>
<name>A0ABU2L599_9ACTN</name>
<dbReference type="InterPro" id="IPR036271">
    <property type="entry name" value="Tet_transcr_reg_TetR-rel_C_sf"/>
</dbReference>
<dbReference type="InterPro" id="IPR009057">
    <property type="entry name" value="Homeodomain-like_sf"/>
</dbReference>